<gene>
    <name evidence="2" type="primary">stfPII</name>
</gene>
<proteinExistence type="inferred from homology"/>
<organism evidence="2">
    <name type="scientific">Streptomyces steffisburgensis</name>
    <dbReference type="NCBI Taxonomy" id="68271"/>
    <lineage>
        <taxon>Bacteria</taxon>
        <taxon>Bacillati</taxon>
        <taxon>Actinomycetota</taxon>
        <taxon>Actinomycetes</taxon>
        <taxon>Kitasatosporales</taxon>
        <taxon>Streptomycetaceae</taxon>
        <taxon>Streptomyces</taxon>
    </lineage>
</organism>
<dbReference type="PANTHER" id="PTHR46696:SF1">
    <property type="entry name" value="CYTOCHROME P450 YJIB-RELATED"/>
    <property type="match status" value="1"/>
</dbReference>
<evidence type="ECO:0000256" key="1">
    <source>
        <dbReference type="ARBA" id="ARBA00010617"/>
    </source>
</evidence>
<name>Q2P9Y8_9ACTN</name>
<accession>Q2P9Y8</accession>
<dbReference type="AlphaFoldDB" id="Q2P9Y8"/>
<sequence length="366" mass="39362">MEIRTDSELGRSLLTERGMQWLHAHSGDPYARLLRAEDEDRRALGAQIRELGPLYRSRTGAWVTGSGVLGAEILRDPRLEPLAPYVGRAQLTTVDADGPALPGPAARDAERLCGEALGRTAGGFDLVSDVLRPVVVRLTGELLAVPPERRGTFERLCGAVAPALDAGLCPPTLPRARALIDAVEGLRSLLAESAGPRDARMRACVVGVEVTTNVVANAMLALLERPEQWRLVCDDPRRAEAAVEETLRCDPPVRLDGRVAREDLELAGRTVTAGDEVVVHIEAANQDAGPSRDPERFDLRRATATGHLCLLEGTRFGAVAPQVRIFGAAVLRALAARAPDLRRTGSVVRRLRAPVTQAVVRFPVAA</sequence>
<dbReference type="CDD" id="cd11036">
    <property type="entry name" value="AknT-like"/>
    <property type="match status" value="1"/>
</dbReference>
<dbReference type="NCBIfam" id="TIGR04515">
    <property type="entry name" value="P450_rel_GT_act"/>
    <property type="match status" value="1"/>
</dbReference>
<dbReference type="EMBL" id="AM156932">
    <property type="protein sequence ID" value="CAJ42339.1"/>
    <property type="molecule type" value="Genomic_DNA"/>
</dbReference>
<reference evidence="2" key="1">
    <citation type="journal article" date="2006" name="Appl. Environ. Microbiol.">
        <title>Isolation, characterization, and heterologous expression of the biosynthesis gene cluster for the antitumor anthracycline steffimycin.</title>
        <authorList>
            <person name="Gullon S."/>
            <person name="Olano C."/>
            <person name="Abdelfattah M.S."/>
            <person name="Brana A.F."/>
            <person name="Rohr J."/>
            <person name="Mendez C."/>
            <person name="Salas J.A."/>
        </authorList>
    </citation>
    <scope>NUCLEOTIDE SEQUENCE</scope>
    <source>
        <strain evidence="2">NRRL 3193</strain>
    </source>
</reference>
<dbReference type="Pfam" id="PF00067">
    <property type="entry name" value="p450"/>
    <property type="match status" value="1"/>
</dbReference>
<dbReference type="InterPro" id="IPR030958">
    <property type="entry name" value="P450-rel_GT_act"/>
</dbReference>
<evidence type="ECO:0000313" key="2">
    <source>
        <dbReference type="EMBL" id="CAJ42339.1"/>
    </source>
</evidence>
<dbReference type="Gene3D" id="1.10.630.10">
    <property type="entry name" value="Cytochrome P450"/>
    <property type="match status" value="1"/>
</dbReference>
<protein>
    <submittedName>
        <fullName evidence="2">Cytochrome P450-like</fullName>
    </submittedName>
</protein>
<comment type="similarity">
    <text evidence="1">Belongs to the cytochrome P450 family.</text>
</comment>
<dbReference type="PANTHER" id="PTHR46696">
    <property type="entry name" value="P450, PUTATIVE (EUROFUNG)-RELATED"/>
    <property type="match status" value="1"/>
</dbReference>
<dbReference type="InterPro" id="IPR036396">
    <property type="entry name" value="Cyt_P450_sf"/>
</dbReference>
<dbReference type="GO" id="GO:0016705">
    <property type="term" value="F:oxidoreductase activity, acting on paired donors, with incorporation or reduction of molecular oxygen"/>
    <property type="evidence" value="ECO:0007669"/>
    <property type="project" value="InterPro"/>
</dbReference>
<dbReference type="GO" id="GO:0004497">
    <property type="term" value="F:monooxygenase activity"/>
    <property type="evidence" value="ECO:0007669"/>
    <property type="project" value="InterPro"/>
</dbReference>
<dbReference type="SUPFAM" id="SSF48264">
    <property type="entry name" value="Cytochrome P450"/>
    <property type="match status" value="1"/>
</dbReference>
<dbReference type="InterPro" id="IPR001128">
    <property type="entry name" value="Cyt_P450"/>
</dbReference>